<organism evidence="2 3">
    <name type="scientific">Blastopirellula marina</name>
    <dbReference type="NCBI Taxonomy" id="124"/>
    <lineage>
        <taxon>Bacteria</taxon>
        <taxon>Pseudomonadati</taxon>
        <taxon>Planctomycetota</taxon>
        <taxon>Planctomycetia</taxon>
        <taxon>Pirellulales</taxon>
        <taxon>Pirellulaceae</taxon>
        <taxon>Blastopirellula</taxon>
    </lineage>
</organism>
<dbReference type="AlphaFoldDB" id="A0A2S8GL86"/>
<proteinExistence type="predicted"/>
<dbReference type="PANTHER" id="PTHR13538:SF4">
    <property type="entry name" value="N-ALPHA-ACETYLTRANSFERASE 80"/>
    <property type="match status" value="1"/>
</dbReference>
<protein>
    <submittedName>
        <fullName evidence="2">GNAT family N-acetyltransferase</fullName>
    </submittedName>
</protein>
<accession>A0A2S8GL86</accession>
<comment type="caution">
    <text evidence="2">The sequence shown here is derived from an EMBL/GenBank/DDBJ whole genome shotgun (WGS) entry which is preliminary data.</text>
</comment>
<dbReference type="GO" id="GO:1905502">
    <property type="term" value="F:acetyl-CoA binding"/>
    <property type="evidence" value="ECO:0007669"/>
    <property type="project" value="TreeGrafter"/>
</dbReference>
<dbReference type="InterPro" id="IPR000182">
    <property type="entry name" value="GNAT_dom"/>
</dbReference>
<dbReference type="InterPro" id="IPR039840">
    <property type="entry name" value="NAA80"/>
</dbReference>
<keyword evidence="2" id="KW-0808">Transferase</keyword>
<dbReference type="OrthoDB" id="9787920at2"/>
<dbReference type="GO" id="GO:0005737">
    <property type="term" value="C:cytoplasm"/>
    <property type="evidence" value="ECO:0007669"/>
    <property type="project" value="TreeGrafter"/>
</dbReference>
<feature type="domain" description="N-acetyltransferase" evidence="1">
    <location>
        <begin position="1"/>
        <end position="137"/>
    </location>
</feature>
<dbReference type="Proteomes" id="UP000237819">
    <property type="component" value="Unassembled WGS sequence"/>
</dbReference>
<dbReference type="RefSeq" id="WP_105336183.1">
    <property type="nucleotide sequence ID" value="NZ_PUHZ01000015.1"/>
</dbReference>
<evidence type="ECO:0000259" key="1">
    <source>
        <dbReference type="PROSITE" id="PS51186"/>
    </source>
</evidence>
<dbReference type="PANTHER" id="PTHR13538">
    <property type="entry name" value="N-ACETYLTRANSFERASE 6"/>
    <property type="match status" value="1"/>
</dbReference>
<reference evidence="2 3" key="1">
    <citation type="submission" date="2018-02" db="EMBL/GenBank/DDBJ databases">
        <title>Comparative genomes isolates from brazilian mangrove.</title>
        <authorList>
            <person name="Araujo J.E."/>
            <person name="Taketani R.G."/>
            <person name="Silva M.C.P."/>
            <person name="Loureco M.V."/>
            <person name="Andreote F.D."/>
        </authorList>
    </citation>
    <scope>NUCLEOTIDE SEQUENCE [LARGE SCALE GENOMIC DNA]</scope>
    <source>
        <strain evidence="2 3">Nap-Phe MGV</strain>
    </source>
</reference>
<dbReference type="Pfam" id="PF00583">
    <property type="entry name" value="Acetyltransf_1"/>
    <property type="match status" value="1"/>
</dbReference>
<evidence type="ECO:0000313" key="2">
    <source>
        <dbReference type="EMBL" id="PQO45202.1"/>
    </source>
</evidence>
<dbReference type="InterPro" id="IPR016181">
    <property type="entry name" value="Acyl_CoA_acyltransferase"/>
</dbReference>
<sequence length="138" mass="15585">MQIEIAHTEKDQVEQSVDALLTEHSQETGFPYAPQPLVLKITDGGDTLGGLVGSTNWEWLYITSLAVDKRLRGQGLGRKLMLEAERIAVERGCRGAWIDTFSFQAPQFYESLGYEPFGKLDDYPEGEQRVFLRKLFTA</sequence>
<dbReference type="PROSITE" id="PS51186">
    <property type="entry name" value="GNAT"/>
    <property type="match status" value="1"/>
</dbReference>
<dbReference type="SUPFAM" id="SSF55729">
    <property type="entry name" value="Acyl-CoA N-acyltransferases (Nat)"/>
    <property type="match status" value="1"/>
</dbReference>
<name>A0A2S8GL86_9BACT</name>
<gene>
    <name evidence="2" type="ORF">C5Y93_14655</name>
</gene>
<evidence type="ECO:0000313" key="3">
    <source>
        <dbReference type="Proteomes" id="UP000237819"/>
    </source>
</evidence>
<dbReference type="EMBL" id="PUHZ01000015">
    <property type="protein sequence ID" value="PQO45202.1"/>
    <property type="molecule type" value="Genomic_DNA"/>
</dbReference>
<dbReference type="CDD" id="cd04301">
    <property type="entry name" value="NAT_SF"/>
    <property type="match status" value="1"/>
</dbReference>
<dbReference type="GO" id="GO:0008080">
    <property type="term" value="F:N-acetyltransferase activity"/>
    <property type="evidence" value="ECO:0007669"/>
    <property type="project" value="InterPro"/>
</dbReference>
<dbReference type="Gene3D" id="3.40.630.30">
    <property type="match status" value="1"/>
</dbReference>